<keyword evidence="1" id="KW-0472">Membrane</keyword>
<organism evidence="3 4">
    <name type="scientific">Stenotrophomonas terrae</name>
    <dbReference type="NCBI Taxonomy" id="405446"/>
    <lineage>
        <taxon>Bacteria</taxon>
        <taxon>Pseudomonadati</taxon>
        <taxon>Pseudomonadota</taxon>
        <taxon>Gammaproteobacteria</taxon>
        <taxon>Lysobacterales</taxon>
        <taxon>Lysobacteraceae</taxon>
        <taxon>Stenotrophomonas</taxon>
    </lineage>
</organism>
<feature type="domain" description="Tip attachment protein J HDII-ins2" evidence="2">
    <location>
        <begin position="229"/>
        <end position="367"/>
    </location>
</feature>
<dbReference type="Pfam" id="PF24801">
    <property type="entry name" value="FNIII-A_GpJ"/>
    <property type="match status" value="1"/>
</dbReference>
<protein>
    <recommendedName>
        <fullName evidence="2">Tip attachment protein J HDII-ins2 domain-containing protein</fullName>
    </recommendedName>
</protein>
<evidence type="ECO:0000313" key="4">
    <source>
        <dbReference type="Proteomes" id="UP000051863"/>
    </source>
</evidence>
<keyword evidence="1" id="KW-0812">Transmembrane</keyword>
<reference evidence="3 4" key="1">
    <citation type="submission" date="2015-05" db="EMBL/GenBank/DDBJ databases">
        <title>Genome sequencing and analysis of members of genus Stenotrophomonas.</title>
        <authorList>
            <person name="Patil P.P."/>
            <person name="Midha S."/>
            <person name="Patil P.B."/>
        </authorList>
    </citation>
    <scope>NUCLEOTIDE SEQUENCE [LARGE SCALE GENOMIC DNA]</scope>
    <source>
        <strain evidence="3 4">DSM 18941</strain>
    </source>
</reference>
<dbReference type="RefSeq" id="WP_057626648.1">
    <property type="nucleotide sequence ID" value="NZ_LDJJ01000007.1"/>
</dbReference>
<comment type="caution">
    <text evidence="3">The sequence shown here is derived from an EMBL/GenBank/DDBJ whole genome shotgun (WGS) entry which is preliminary data.</text>
</comment>
<evidence type="ECO:0000259" key="2">
    <source>
        <dbReference type="Pfam" id="PF24801"/>
    </source>
</evidence>
<dbReference type="PATRIC" id="fig|405446.3.peg.3376"/>
<dbReference type="OrthoDB" id="8641246at2"/>
<accession>A0A0R0CZZ1</accession>
<sequence>MTHSLMLRPHEFSQDVGVVHVDGGQSLRAMLVQACSGGEVADSELLVRVGGHEVPAAYWHRLRPKAGTAIHVTRRGLHGGSARQLVAIVAMVALTFFAPQVGLYFGSQLLGVGVMMLGSLAIAALTKPPSPAGDNATTARWNALTGTSNQINPGGVIPFVIGESRFFPPHAAYPYSEAVGESSYQYCLFDLGHGDIEVADIRIGDNPISQYQEVQYEITRTPTLYTNDVAEVVVGASMADGDAVTRTTAPGITRVALDLVAPAGLYGVSTKGGKFDMRVRWRFQYRLAGSTGAWITPASPRLSYLTPMGDGRFEVRMEKAEAFACGIAWDVPAGQYEVMVSRVETPKGSSKNTYITDFTWSTLRSIKPGLPSTTGTNKLAMRIKATDQLNGTLQSLSLVVRQKVRVYDRASDTWAAPAVNLNPAWVGYWLLTACPALSKHVPGTRIHLDTFADYAEFCTINSFEARGVVDAATTAAELIEDLLSCSLGSLGRRDGKYSIVFDSGETLPSMTFTPLEIDSFTMSRPFVRLPQALRVQFKNPAADYQDDEIIVLDDGYSYRGVDARGNPSALPEPTEFETMQLRFAQDAIHAWRVGRFHLAQGKFRSESYGFTSDVAGLGTTRGDVIDVAHDLVEWGAGWGRVVSIGAASGRPTLVLDQMVATQAGKRYSAQLRRQDGSAVIASIVGSGGEADTFWLEALPAGILPGDGCVIGEAESVTEKLLVTGVRYTDGGQVTEFSAVRYDARVAPFWADPPTGIISEITGTTYAEVPVPVVLGVLSDSTVDDPDDAGIVAPVVRIGMGRYSEVHRELRAV</sequence>
<dbReference type="AlphaFoldDB" id="A0A0R0CZZ1"/>
<feature type="transmembrane region" description="Helical" evidence="1">
    <location>
        <begin position="85"/>
        <end position="103"/>
    </location>
</feature>
<dbReference type="InterPro" id="IPR055385">
    <property type="entry name" value="GpJ_HDII-ins2"/>
</dbReference>
<dbReference type="Proteomes" id="UP000051863">
    <property type="component" value="Unassembled WGS sequence"/>
</dbReference>
<evidence type="ECO:0000256" key="1">
    <source>
        <dbReference type="SAM" id="Phobius"/>
    </source>
</evidence>
<gene>
    <name evidence="3" type="ORF">ABB27_02465</name>
</gene>
<keyword evidence="1" id="KW-1133">Transmembrane helix</keyword>
<evidence type="ECO:0000313" key="3">
    <source>
        <dbReference type="EMBL" id="KRG71774.1"/>
    </source>
</evidence>
<name>A0A0R0CZZ1_9GAMM</name>
<proteinExistence type="predicted"/>
<keyword evidence="4" id="KW-1185">Reference proteome</keyword>
<dbReference type="EMBL" id="LDJJ01000007">
    <property type="protein sequence ID" value="KRG71774.1"/>
    <property type="molecule type" value="Genomic_DNA"/>
</dbReference>